<protein>
    <recommendedName>
        <fullName evidence="6">Single-stranded DNA-binding protein</fullName>
    </recommendedName>
</protein>
<gene>
    <name evidence="4" type="ORF">OUY22_13125</name>
</gene>
<dbReference type="InterPro" id="IPR012340">
    <property type="entry name" value="NA-bd_OB-fold"/>
</dbReference>
<dbReference type="PROSITE" id="PS50935">
    <property type="entry name" value="SSB"/>
    <property type="match status" value="1"/>
</dbReference>
<proteinExistence type="predicted"/>
<keyword evidence="1 2" id="KW-0238">DNA-binding</keyword>
<dbReference type="EMBL" id="JAPNNL010000041">
    <property type="protein sequence ID" value="MDA0634360.1"/>
    <property type="molecule type" value="Genomic_DNA"/>
</dbReference>
<evidence type="ECO:0000256" key="2">
    <source>
        <dbReference type="PROSITE-ProRule" id="PRU00252"/>
    </source>
</evidence>
<evidence type="ECO:0000256" key="3">
    <source>
        <dbReference type="SAM" id="MobiDB-lite"/>
    </source>
</evidence>
<evidence type="ECO:0000256" key="1">
    <source>
        <dbReference type="ARBA" id="ARBA00023125"/>
    </source>
</evidence>
<organism evidence="4 5">
    <name type="scientific">Nonomuraea corallina</name>
    <dbReference type="NCBI Taxonomy" id="2989783"/>
    <lineage>
        <taxon>Bacteria</taxon>
        <taxon>Bacillati</taxon>
        <taxon>Actinomycetota</taxon>
        <taxon>Actinomycetes</taxon>
        <taxon>Streptosporangiales</taxon>
        <taxon>Streptosporangiaceae</taxon>
        <taxon>Nonomuraea</taxon>
    </lineage>
</organism>
<accession>A0ABT4SB38</accession>
<feature type="region of interest" description="Disordered" evidence="3">
    <location>
        <begin position="120"/>
        <end position="151"/>
    </location>
</feature>
<dbReference type="SUPFAM" id="SSF50249">
    <property type="entry name" value="Nucleic acid-binding proteins"/>
    <property type="match status" value="1"/>
</dbReference>
<dbReference type="Gene3D" id="2.40.50.140">
    <property type="entry name" value="Nucleic acid-binding proteins"/>
    <property type="match status" value="1"/>
</dbReference>
<evidence type="ECO:0000313" key="5">
    <source>
        <dbReference type="Proteomes" id="UP001144036"/>
    </source>
</evidence>
<dbReference type="Proteomes" id="UP001144036">
    <property type="component" value="Unassembled WGS sequence"/>
</dbReference>
<name>A0ABT4SB38_9ACTN</name>
<sequence>MDIQISVTGRIAFPPRFFPAKGDSPAMWSARLEVNGPPTPGRDGSPYVPTRAVEVVTYGVAAIRAGESYRKGHLLVVQGCDMVARSFESKDRKGHPTVRSIIKITATAIGLSSRYSMVGESVSPSQPGAVSPRMVQGASAADQTASTAAAA</sequence>
<keyword evidence="5" id="KW-1185">Reference proteome</keyword>
<dbReference type="InterPro" id="IPR000424">
    <property type="entry name" value="Primosome_PriB/ssb"/>
</dbReference>
<dbReference type="RefSeq" id="WP_270155171.1">
    <property type="nucleotide sequence ID" value="NZ_JAPNNL010000041.1"/>
</dbReference>
<feature type="compositionally biased region" description="Low complexity" evidence="3">
    <location>
        <begin position="138"/>
        <end position="151"/>
    </location>
</feature>
<evidence type="ECO:0008006" key="6">
    <source>
        <dbReference type="Google" id="ProtNLM"/>
    </source>
</evidence>
<evidence type="ECO:0000313" key="4">
    <source>
        <dbReference type="EMBL" id="MDA0634360.1"/>
    </source>
</evidence>
<comment type="caution">
    <text evidence="4">The sequence shown here is derived from an EMBL/GenBank/DDBJ whole genome shotgun (WGS) entry which is preliminary data.</text>
</comment>
<reference evidence="4" key="1">
    <citation type="submission" date="2022-11" db="EMBL/GenBank/DDBJ databases">
        <title>Nonomuraea corallina sp. nov., a new species of the genus Nonomuraea isolated from sea side sediment in Thai sea.</title>
        <authorList>
            <person name="Ngamcharungchit C."/>
            <person name="Matsumoto A."/>
            <person name="Suriyachadkun C."/>
            <person name="Panbangred W."/>
            <person name="Inahashi Y."/>
            <person name="Intra B."/>
        </authorList>
    </citation>
    <scope>NUCLEOTIDE SEQUENCE</scope>
    <source>
        <strain evidence="4">MCN248</strain>
    </source>
</reference>